<reference evidence="4 5" key="1">
    <citation type="submission" date="2021-01" db="EMBL/GenBank/DDBJ databases">
        <title>Whole genome shotgun sequence of Microbispora siamensis NBRC 104113.</title>
        <authorList>
            <person name="Komaki H."/>
            <person name="Tamura T."/>
        </authorList>
    </citation>
    <scope>NUCLEOTIDE SEQUENCE [LARGE SCALE GENOMIC DNA]</scope>
    <source>
        <strain evidence="4 5">NBRC 104113</strain>
    </source>
</reference>
<gene>
    <name evidence="4" type="ORF">Msi02_44680</name>
</gene>
<evidence type="ECO:0000256" key="2">
    <source>
        <dbReference type="ARBA" id="ARBA00023033"/>
    </source>
</evidence>
<dbReference type="InterPro" id="IPR036661">
    <property type="entry name" value="Luciferase-like_sf"/>
</dbReference>
<dbReference type="PANTHER" id="PTHR30137">
    <property type="entry name" value="LUCIFERASE-LIKE MONOOXYGENASE"/>
    <property type="match status" value="1"/>
</dbReference>
<dbReference type="InterPro" id="IPR050766">
    <property type="entry name" value="Bact_Lucif_Oxidored"/>
</dbReference>
<keyword evidence="1" id="KW-0560">Oxidoreductase</keyword>
<proteinExistence type="predicted"/>
<protein>
    <submittedName>
        <fullName evidence="4">Luciferase-like monooxygenase</fullName>
    </submittedName>
</protein>
<dbReference type="EMBL" id="BOOF01000027">
    <property type="protein sequence ID" value="GIH63651.1"/>
    <property type="molecule type" value="Genomic_DNA"/>
</dbReference>
<evidence type="ECO:0000313" key="4">
    <source>
        <dbReference type="EMBL" id="GIH63651.1"/>
    </source>
</evidence>
<evidence type="ECO:0000256" key="1">
    <source>
        <dbReference type="ARBA" id="ARBA00023002"/>
    </source>
</evidence>
<accession>A0ABQ4GQC5</accession>
<dbReference type="PANTHER" id="PTHR30137:SF8">
    <property type="entry name" value="BLR5498 PROTEIN"/>
    <property type="match status" value="1"/>
</dbReference>
<feature type="domain" description="Luciferase-like" evidence="3">
    <location>
        <begin position="22"/>
        <end position="303"/>
    </location>
</feature>
<keyword evidence="5" id="KW-1185">Reference proteome</keyword>
<comment type="caution">
    <text evidence="4">The sequence shown here is derived from an EMBL/GenBank/DDBJ whole genome shotgun (WGS) entry which is preliminary data.</text>
</comment>
<dbReference type="RefSeq" id="WP_204050058.1">
    <property type="nucleotide sequence ID" value="NZ_BOOF01000027.1"/>
</dbReference>
<keyword evidence="2" id="KW-0503">Monooxygenase</keyword>
<evidence type="ECO:0000259" key="3">
    <source>
        <dbReference type="Pfam" id="PF00296"/>
    </source>
</evidence>
<evidence type="ECO:0000313" key="5">
    <source>
        <dbReference type="Proteomes" id="UP000660454"/>
    </source>
</evidence>
<organism evidence="4 5">
    <name type="scientific">Microbispora siamensis</name>
    <dbReference type="NCBI Taxonomy" id="564413"/>
    <lineage>
        <taxon>Bacteria</taxon>
        <taxon>Bacillati</taxon>
        <taxon>Actinomycetota</taxon>
        <taxon>Actinomycetes</taxon>
        <taxon>Streptosporangiales</taxon>
        <taxon>Streptosporangiaceae</taxon>
        <taxon>Microbispora</taxon>
    </lineage>
</organism>
<sequence>MRFLAATLLSDDPSLPGHVPGGERERFREVVDLAVWAERIGYDAFGVGERHNPVFLSSAPAVVLSHIAAKTTRIRLVTTVAVLSLADPVRTAEEYATLDHLSDGRLDLIIGKGNDPVSPGMFGVAEDELWDRLEESYELVRRLWREERVTWSGRYRPELKDATTRPRPFQRPAPRVWHGSATSERSIDLAAKWGDPLYSANGFRRTEHYLGLVRRYRERLARYGHDPDSALVGVGAHSPVITDRSQDALALARPAFESFRRMPVASRNHFPFDSLEDFLANGSALVGTAEQVTAKLLDLHASFGNQVFGIGLEGFFFADPAVTRAHLERFFAEVVPVLRREIPTPAWEAAAADSPLDLPGG</sequence>
<dbReference type="Proteomes" id="UP000660454">
    <property type="component" value="Unassembled WGS sequence"/>
</dbReference>
<dbReference type="Pfam" id="PF00296">
    <property type="entry name" value="Bac_luciferase"/>
    <property type="match status" value="1"/>
</dbReference>
<dbReference type="SUPFAM" id="SSF51679">
    <property type="entry name" value="Bacterial luciferase-like"/>
    <property type="match status" value="1"/>
</dbReference>
<dbReference type="InterPro" id="IPR011251">
    <property type="entry name" value="Luciferase-like_dom"/>
</dbReference>
<name>A0ABQ4GQC5_9ACTN</name>
<dbReference type="Gene3D" id="3.20.20.30">
    <property type="entry name" value="Luciferase-like domain"/>
    <property type="match status" value="1"/>
</dbReference>